<feature type="region of interest" description="Disordered" evidence="1">
    <location>
        <begin position="1"/>
        <end position="48"/>
    </location>
</feature>
<evidence type="ECO:0000256" key="1">
    <source>
        <dbReference type="SAM" id="MobiDB-lite"/>
    </source>
</evidence>
<dbReference type="Proteomes" id="UP000266841">
    <property type="component" value="Unassembled WGS sequence"/>
</dbReference>
<feature type="compositionally biased region" description="Basic residues" evidence="1">
    <location>
        <begin position="36"/>
        <end position="48"/>
    </location>
</feature>
<organism evidence="2 3">
    <name type="scientific">Thalassiosira oceanica</name>
    <name type="common">Marine diatom</name>
    <dbReference type="NCBI Taxonomy" id="159749"/>
    <lineage>
        <taxon>Eukaryota</taxon>
        <taxon>Sar</taxon>
        <taxon>Stramenopiles</taxon>
        <taxon>Ochrophyta</taxon>
        <taxon>Bacillariophyta</taxon>
        <taxon>Coscinodiscophyceae</taxon>
        <taxon>Thalassiosirophycidae</taxon>
        <taxon>Thalassiosirales</taxon>
        <taxon>Thalassiosiraceae</taxon>
        <taxon>Thalassiosira</taxon>
    </lineage>
</organism>
<name>K0RS77_THAOC</name>
<protein>
    <submittedName>
        <fullName evidence="2">Uncharacterized protein</fullName>
    </submittedName>
</protein>
<evidence type="ECO:0000313" key="3">
    <source>
        <dbReference type="Proteomes" id="UP000266841"/>
    </source>
</evidence>
<accession>K0RS77</accession>
<proteinExistence type="predicted"/>
<reference evidence="2 3" key="1">
    <citation type="journal article" date="2012" name="Genome Biol.">
        <title>Genome and low-iron response of an oceanic diatom adapted to chronic iron limitation.</title>
        <authorList>
            <person name="Lommer M."/>
            <person name="Specht M."/>
            <person name="Roy A.S."/>
            <person name="Kraemer L."/>
            <person name="Andreson R."/>
            <person name="Gutowska M.A."/>
            <person name="Wolf J."/>
            <person name="Bergner S.V."/>
            <person name="Schilhabel M.B."/>
            <person name="Klostermeier U.C."/>
            <person name="Beiko R.G."/>
            <person name="Rosenstiel P."/>
            <person name="Hippler M."/>
            <person name="Laroche J."/>
        </authorList>
    </citation>
    <scope>NUCLEOTIDE SEQUENCE [LARGE SCALE GENOMIC DNA]</scope>
    <source>
        <strain evidence="2 3">CCMP1005</strain>
    </source>
</reference>
<dbReference type="AlphaFoldDB" id="K0RS77"/>
<evidence type="ECO:0000313" key="2">
    <source>
        <dbReference type="EMBL" id="EJK55915.1"/>
    </source>
</evidence>
<sequence length="48" mass="5759">MSPPRRMPSEDRNFPTAENRPAFEQVNWKCSQHANRTLKRPRTPIPRR</sequence>
<comment type="caution">
    <text evidence="2">The sequence shown here is derived from an EMBL/GenBank/DDBJ whole genome shotgun (WGS) entry which is preliminary data.</text>
</comment>
<dbReference type="EMBL" id="AGNL01032931">
    <property type="protein sequence ID" value="EJK55915.1"/>
    <property type="molecule type" value="Genomic_DNA"/>
</dbReference>
<keyword evidence="3" id="KW-1185">Reference proteome</keyword>
<feature type="non-terminal residue" evidence="2">
    <location>
        <position position="48"/>
    </location>
</feature>
<gene>
    <name evidence="2" type="ORF">THAOC_24293</name>
</gene>